<dbReference type="Gramene" id="Psat02G0273200-T1">
    <property type="protein sequence ID" value="KAI5436367.1"/>
    <property type="gene ID" value="KIW84_022732"/>
</dbReference>
<gene>
    <name evidence="3" type="ORF">KIW84_022732</name>
</gene>
<evidence type="ECO:0000256" key="1">
    <source>
        <dbReference type="ARBA" id="ARBA00004454"/>
    </source>
</evidence>
<reference evidence="3 4" key="1">
    <citation type="journal article" date="2022" name="Nat. Genet.">
        <title>Improved pea reference genome and pan-genome highlight genomic features and evolutionary characteristics.</title>
        <authorList>
            <person name="Yang T."/>
            <person name="Liu R."/>
            <person name="Luo Y."/>
            <person name="Hu S."/>
            <person name="Wang D."/>
            <person name="Wang C."/>
            <person name="Pandey M.K."/>
            <person name="Ge S."/>
            <person name="Xu Q."/>
            <person name="Li N."/>
            <person name="Li G."/>
            <person name="Huang Y."/>
            <person name="Saxena R.K."/>
            <person name="Ji Y."/>
            <person name="Li M."/>
            <person name="Yan X."/>
            <person name="He Y."/>
            <person name="Liu Y."/>
            <person name="Wang X."/>
            <person name="Xiang C."/>
            <person name="Varshney R.K."/>
            <person name="Ding H."/>
            <person name="Gao S."/>
            <person name="Zong X."/>
        </authorList>
    </citation>
    <scope>NUCLEOTIDE SEQUENCE [LARGE SCALE GENOMIC DNA]</scope>
    <source>
        <strain evidence="3 4">cv. Zhongwan 6</strain>
    </source>
</reference>
<protein>
    <submittedName>
        <fullName evidence="3">Uncharacterized protein</fullName>
    </submittedName>
</protein>
<comment type="caution">
    <text evidence="3">The sequence shown here is derived from an EMBL/GenBank/DDBJ whole genome shotgun (WGS) entry which is preliminary data.</text>
</comment>
<evidence type="ECO:0000256" key="2">
    <source>
        <dbReference type="SAM" id="Phobius"/>
    </source>
</evidence>
<proteinExistence type="predicted"/>
<dbReference type="InterPro" id="IPR023201">
    <property type="entry name" value="SecY_dom_sf"/>
</dbReference>
<accession>A0A9D4YB74</accession>
<keyword evidence="2" id="KW-1133">Transmembrane helix</keyword>
<dbReference type="EMBL" id="JAMSHJ010000002">
    <property type="protein sequence ID" value="KAI5436367.1"/>
    <property type="molecule type" value="Genomic_DNA"/>
</dbReference>
<keyword evidence="2" id="KW-0472">Membrane</keyword>
<name>A0A9D4YB74_PEA</name>
<dbReference type="PANTHER" id="PTHR10906">
    <property type="entry name" value="SECY/SEC61-ALPHA FAMILY MEMBER"/>
    <property type="match status" value="1"/>
</dbReference>
<evidence type="ECO:0000313" key="4">
    <source>
        <dbReference type="Proteomes" id="UP001058974"/>
    </source>
</evidence>
<dbReference type="InterPro" id="IPR002208">
    <property type="entry name" value="SecY/SEC61-alpha"/>
</dbReference>
<keyword evidence="2" id="KW-0812">Transmembrane</keyword>
<comment type="subcellular location">
    <subcellularLocation>
        <location evidence="1">Plastid</location>
        <location evidence="1">Chloroplast thylakoid membrane</location>
        <topology evidence="1">Multi-pass membrane protein</topology>
    </subcellularLocation>
</comment>
<keyword evidence="4" id="KW-1185">Reference proteome</keyword>
<organism evidence="3 4">
    <name type="scientific">Pisum sativum</name>
    <name type="common">Garden pea</name>
    <name type="synonym">Lathyrus oleraceus</name>
    <dbReference type="NCBI Taxonomy" id="3888"/>
    <lineage>
        <taxon>Eukaryota</taxon>
        <taxon>Viridiplantae</taxon>
        <taxon>Streptophyta</taxon>
        <taxon>Embryophyta</taxon>
        <taxon>Tracheophyta</taxon>
        <taxon>Spermatophyta</taxon>
        <taxon>Magnoliopsida</taxon>
        <taxon>eudicotyledons</taxon>
        <taxon>Gunneridae</taxon>
        <taxon>Pentapetalae</taxon>
        <taxon>rosids</taxon>
        <taxon>fabids</taxon>
        <taxon>Fabales</taxon>
        <taxon>Fabaceae</taxon>
        <taxon>Papilionoideae</taxon>
        <taxon>50 kb inversion clade</taxon>
        <taxon>NPAAA clade</taxon>
        <taxon>Hologalegina</taxon>
        <taxon>IRL clade</taxon>
        <taxon>Fabeae</taxon>
        <taxon>Lathyrus</taxon>
    </lineage>
</organism>
<dbReference type="GO" id="GO:0015031">
    <property type="term" value="P:protein transport"/>
    <property type="evidence" value="ECO:0007669"/>
    <property type="project" value="InterPro"/>
</dbReference>
<dbReference type="Gene3D" id="1.10.3370.10">
    <property type="entry name" value="SecY subunit domain"/>
    <property type="match status" value="1"/>
</dbReference>
<feature type="transmembrane region" description="Helical" evidence="2">
    <location>
        <begin position="23"/>
        <end position="44"/>
    </location>
</feature>
<sequence>MTKSEALYSEMSFVSYLLDLVQVYYKVVVIVTCIDAAWVIVVSLHGSTAINICENIIWKAFSPTTINSGRGAEFEGAVIALFNLLITRTDKVCALREAIYRQNLPNVTNLLATVVVYNWMLMNHNGTWEFFRICLVCRFNICDLPGHNMLLTWQSAGSSKFVIAWNHGDVGASEDTQMSHS</sequence>
<dbReference type="GO" id="GO:0009535">
    <property type="term" value="C:chloroplast thylakoid membrane"/>
    <property type="evidence" value="ECO:0007669"/>
    <property type="project" value="UniProtKB-SubCell"/>
</dbReference>
<dbReference type="Proteomes" id="UP001058974">
    <property type="component" value="Chromosome 2"/>
</dbReference>
<evidence type="ECO:0000313" key="3">
    <source>
        <dbReference type="EMBL" id="KAI5436367.1"/>
    </source>
</evidence>
<dbReference type="AlphaFoldDB" id="A0A9D4YB74"/>